<keyword evidence="3" id="KW-1185">Reference proteome</keyword>
<dbReference type="InParanoid" id="A0A803TTP1"/>
<dbReference type="CDD" id="cd01650">
    <property type="entry name" value="RT_nLTR_like"/>
    <property type="match status" value="1"/>
</dbReference>
<dbReference type="PANTHER" id="PTHR33332">
    <property type="entry name" value="REVERSE TRANSCRIPTASE DOMAIN-CONTAINING PROTEIN"/>
    <property type="match status" value="1"/>
</dbReference>
<protein>
    <recommendedName>
        <fullName evidence="1">Reverse transcriptase domain-containing protein</fullName>
    </recommendedName>
</protein>
<accession>A0A803TTP1</accession>
<dbReference type="SUPFAM" id="SSF56672">
    <property type="entry name" value="DNA/RNA polymerases"/>
    <property type="match status" value="1"/>
</dbReference>
<reference evidence="2" key="2">
    <citation type="submission" date="2025-08" db="UniProtKB">
        <authorList>
            <consortium name="Ensembl"/>
        </authorList>
    </citation>
    <scope>IDENTIFICATION</scope>
</reference>
<evidence type="ECO:0000313" key="2">
    <source>
        <dbReference type="Ensembl" id="ENSACAP00000038581.1"/>
    </source>
</evidence>
<name>A0A803TTP1_ANOCA</name>
<dbReference type="GeneTree" id="ENSGT01150000286962"/>
<proteinExistence type="predicted"/>
<evidence type="ECO:0000313" key="3">
    <source>
        <dbReference type="Proteomes" id="UP000001646"/>
    </source>
</evidence>
<dbReference type="Ensembl" id="ENSACAT00000058023.1">
    <property type="protein sequence ID" value="ENSACAP00000038581.1"/>
    <property type="gene ID" value="ENSACAG00000044906.1"/>
</dbReference>
<dbReference type="Pfam" id="PF00078">
    <property type="entry name" value="RVT_1"/>
    <property type="match status" value="1"/>
</dbReference>
<sequence>MPCELTEAPVCPILWDSFQLVHLDDVDRILEAVRTTTCAMDPCPSWLIKSARGGLRDWFVRIINSSLDQGKFPSSLKQAIVKPILKKASLDSTILNNYRPISNLPFLGKVLERAVALQLQGFLDDTDFLDPSQAGFRPGHSTETALVALVDDLRRELDRGSVTLLVLLDISAAFDTIDHGILLGRLSGMGLGGTTLQWLQSFLEGRSQLVMLGDTCSDPWPLTCGVPQGSILSPMLFNIYMKPLGEVIRSFGVRCHLYADDTQLYYSFPPNSKEAPQILNQCLAAVMGWMRANKLKLNPDKTEVLQVSRMPDRGIGWQPVLDGVALPLKAQVRSLGVLLDSSLTLDAQVSAVAGRAFAQLKLLRQLRPYLVKSDLAMVVHALVTSRLDYCNALYVGLPLKTARKLQLVQRSAALVLTGAQYRERSTLLFKELHLLPLIFRTQFKVLVITYKAQNGLGPIYLRDCLSPYKPVRSLRSSGEALLSLPPASQARLVGTRDRAFSVVAPRLWNSLPREIRQSPTLMAFWKSLKTWLFTQAFG</sequence>
<dbReference type="InterPro" id="IPR000477">
    <property type="entry name" value="RT_dom"/>
</dbReference>
<organism evidence="2 3">
    <name type="scientific">Anolis carolinensis</name>
    <name type="common">Green anole</name>
    <name type="synonym">American chameleon</name>
    <dbReference type="NCBI Taxonomy" id="28377"/>
    <lineage>
        <taxon>Eukaryota</taxon>
        <taxon>Metazoa</taxon>
        <taxon>Chordata</taxon>
        <taxon>Craniata</taxon>
        <taxon>Vertebrata</taxon>
        <taxon>Euteleostomi</taxon>
        <taxon>Lepidosauria</taxon>
        <taxon>Squamata</taxon>
        <taxon>Bifurcata</taxon>
        <taxon>Unidentata</taxon>
        <taxon>Episquamata</taxon>
        <taxon>Toxicofera</taxon>
        <taxon>Iguania</taxon>
        <taxon>Dactyloidae</taxon>
        <taxon>Anolis</taxon>
    </lineage>
</organism>
<dbReference type="InterPro" id="IPR043502">
    <property type="entry name" value="DNA/RNA_pol_sf"/>
</dbReference>
<dbReference type="PROSITE" id="PS50878">
    <property type="entry name" value="RT_POL"/>
    <property type="match status" value="1"/>
</dbReference>
<dbReference type="AlphaFoldDB" id="A0A803TTP1"/>
<dbReference type="Proteomes" id="UP000001646">
    <property type="component" value="Chromosome 1"/>
</dbReference>
<feature type="domain" description="Reverse transcriptase" evidence="1">
    <location>
        <begin position="65"/>
        <end position="339"/>
    </location>
</feature>
<evidence type="ECO:0000259" key="1">
    <source>
        <dbReference type="PROSITE" id="PS50878"/>
    </source>
</evidence>
<reference evidence="2" key="3">
    <citation type="submission" date="2025-09" db="UniProtKB">
        <authorList>
            <consortium name="Ensembl"/>
        </authorList>
    </citation>
    <scope>IDENTIFICATION</scope>
</reference>
<reference evidence="2 3" key="1">
    <citation type="submission" date="2009-12" db="EMBL/GenBank/DDBJ databases">
        <title>The Genome Sequence of Anolis carolinensis (Green Anole Lizard).</title>
        <authorList>
            <consortium name="The Genome Sequencing Platform"/>
            <person name="Di Palma F."/>
            <person name="Alfoldi J."/>
            <person name="Heiman D."/>
            <person name="Young S."/>
            <person name="Grabherr M."/>
            <person name="Johnson J."/>
            <person name="Lander E.S."/>
            <person name="Lindblad-Toh K."/>
        </authorList>
    </citation>
    <scope>NUCLEOTIDE SEQUENCE [LARGE SCALE GENOMIC DNA]</scope>
    <source>
        <strain evidence="2 3">JBL SC #1</strain>
    </source>
</reference>